<reference evidence="1 2" key="1">
    <citation type="submission" date="2018-05" db="EMBL/GenBank/DDBJ databases">
        <title>Draft genome of Methanospirillum stamsii Pt1.</title>
        <authorList>
            <person name="Dueholm M.S."/>
            <person name="Nielsen P.H."/>
            <person name="Bakmann L.F."/>
            <person name="Otzen D.E."/>
        </authorList>
    </citation>
    <scope>NUCLEOTIDE SEQUENCE [LARGE SCALE GENOMIC DNA]</scope>
    <source>
        <strain evidence="1 2">Pt1</strain>
    </source>
</reference>
<evidence type="ECO:0000313" key="2">
    <source>
        <dbReference type="Proteomes" id="UP000245934"/>
    </source>
</evidence>
<accession>A0A2V2NFU8</accession>
<dbReference type="RefSeq" id="WP_109940129.1">
    <property type="nucleotide sequence ID" value="NZ_CP176366.1"/>
</dbReference>
<organism evidence="1 2">
    <name type="scientific">Methanospirillum stamsii</name>
    <dbReference type="NCBI Taxonomy" id="1277351"/>
    <lineage>
        <taxon>Archaea</taxon>
        <taxon>Methanobacteriati</taxon>
        <taxon>Methanobacteriota</taxon>
        <taxon>Stenosarchaea group</taxon>
        <taxon>Methanomicrobia</taxon>
        <taxon>Methanomicrobiales</taxon>
        <taxon>Methanospirillaceae</taxon>
        <taxon>Methanospirillum</taxon>
    </lineage>
</organism>
<dbReference type="OrthoDB" id="89232at2157"/>
<dbReference type="InterPro" id="IPR003748">
    <property type="entry name" value="DUF169"/>
</dbReference>
<evidence type="ECO:0008006" key="3">
    <source>
        <dbReference type="Google" id="ProtNLM"/>
    </source>
</evidence>
<proteinExistence type="predicted"/>
<dbReference type="EMBL" id="QGMZ01000011">
    <property type="protein sequence ID" value="PWR75267.1"/>
    <property type="molecule type" value="Genomic_DNA"/>
</dbReference>
<dbReference type="Proteomes" id="UP000245934">
    <property type="component" value="Unassembled WGS sequence"/>
</dbReference>
<name>A0A2V2NFU8_9EURY</name>
<sequence length="237" mass="25859">MQDTIRTRIDYVAASKILKNTLNLEGSPVAFKFCKTAEDIPQGMTHISENMRHCQMVGLARKEGKIFYATVENHACMGGSWALGLRELTPSLKTGEFYYKLGKFESWPACKRTIDRVPHVESLTTHATLYSPLENTPFDPTLVLIVTNPKAMLKLAQSNLYRLGGRITSNFSGIQSVCSDACAQVYLSGTPNYSLGCDGSRKFSGIEDGEMVMGIPIEMLSEIVSSLSIVTGAAGSS</sequence>
<dbReference type="AlphaFoldDB" id="A0A2V2NFU8"/>
<dbReference type="PANTHER" id="PTHR37954">
    <property type="entry name" value="BLL4979 PROTEIN"/>
    <property type="match status" value="1"/>
</dbReference>
<keyword evidence="2" id="KW-1185">Reference proteome</keyword>
<comment type="caution">
    <text evidence="1">The sequence shown here is derived from an EMBL/GenBank/DDBJ whole genome shotgun (WGS) entry which is preliminary data.</text>
</comment>
<dbReference type="GeneID" id="97610815"/>
<dbReference type="Pfam" id="PF02596">
    <property type="entry name" value="DUF169"/>
    <property type="match status" value="1"/>
</dbReference>
<dbReference type="PANTHER" id="PTHR37954:SF3">
    <property type="entry name" value="DUF169 DOMAIN-CONTAINING PROTEIN"/>
    <property type="match status" value="1"/>
</dbReference>
<gene>
    <name evidence="1" type="ORF">DLD82_05625</name>
</gene>
<evidence type="ECO:0000313" key="1">
    <source>
        <dbReference type="EMBL" id="PWR75267.1"/>
    </source>
</evidence>
<protein>
    <recommendedName>
        <fullName evidence="3">DUF169 domain-containing protein</fullName>
    </recommendedName>
</protein>